<sequence>MELRLRGTTVPDGHTRRQAPVARLRRTPVRLPTDPERIAEPVLVEVMKVVASAQLVLQKGQANYSLHAKSTEAEGEDAGGGFDISLQLQGLLGALGDGGSGDAAAAQGGEPGASAADLAKVYLEETGVVRYFQAMVQAMVHDRPRDPYLYMLEQLQSRAELWVYSPENGLPIAIRRTPTIGDDELVDAASYQMTPGEQFRAIETREGADGVLFLRLADGRGWLFDRKPGVGRMCERAREEVPAGAAPTQARPPSKASVEGRRRLGSPRSRAEVRRRLKQGLRQACLGGEFQRAFEEVMGAEPAGAGAPREAAPGRAASAEHGPGQEMGAALEEAFGSGQPQTVLAGGSGRSAAEPGEARAAAARGGSQATAGGAVGTAPQDARAGVARRPSRITAEGGPPAVPVHHGQSDAVRLRARGMLEERCSDGTLDALFMEAMGTGGRPQEACRVPLPAEPPKMELLSQALPCADPAGVQRELQAMKGDSHALYEQLSLLNQHTEKLKLDHTALHDRLDDVKVLE</sequence>
<feature type="region of interest" description="Disordered" evidence="1">
    <location>
        <begin position="301"/>
        <end position="324"/>
    </location>
</feature>
<evidence type="ECO:0000256" key="1">
    <source>
        <dbReference type="SAM" id="MobiDB-lite"/>
    </source>
</evidence>
<feature type="region of interest" description="Disordered" evidence="1">
    <location>
        <begin position="235"/>
        <end position="275"/>
    </location>
</feature>
<name>A0ABN9TEZ3_9DINO</name>
<accession>A0ABN9TEZ3</accession>
<keyword evidence="3" id="KW-1185">Reference proteome</keyword>
<organism evidence="2 3">
    <name type="scientific">Prorocentrum cordatum</name>
    <dbReference type="NCBI Taxonomy" id="2364126"/>
    <lineage>
        <taxon>Eukaryota</taxon>
        <taxon>Sar</taxon>
        <taxon>Alveolata</taxon>
        <taxon>Dinophyceae</taxon>
        <taxon>Prorocentrales</taxon>
        <taxon>Prorocentraceae</taxon>
        <taxon>Prorocentrum</taxon>
    </lineage>
</organism>
<evidence type="ECO:0000313" key="2">
    <source>
        <dbReference type="EMBL" id="CAK0844368.1"/>
    </source>
</evidence>
<reference evidence="2" key="1">
    <citation type="submission" date="2023-10" db="EMBL/GenBank/DDBJ databases">
        <authorList>
            <person name="Chen Y."/>
            <person name="Shah S."/>
            <person name="Dougan E. K."/>
            <person name="Thang M."/>
            <person name="Chan C."/>
        </authorList>
    </citation>
    <scope>NUCLEOTIDE SEQUENCE [LARGE SCALE GENOMIC DNA]</scope>
</reference>
<dbReference type="EMBL" id="CAUYUJ010014658">
    <property type="protein sequence ID" value="CAK0844368.1"/>
    <property type="molecule type" value="Genomic_DNA"/>
</dbReference>
<comment type="caution">
    <text evidence="2">The sequence shown here is derived from an EMBL/GenBank/DDBJ whole genome shotgun (WGS) entry which is preliminary data.</text>
</comment>
<proteinExistence type="predicted"/>
<dbReference type="Proteomes" id="UP001189429">
    <property type="component" value="Unassembled WGS sequence"/>
</dbReference>
<feature type="compositionally biased region" description="Low complexity" evidence="1">
    <location>
        <begin position="350"/>
        <end position="372"/>
    </location>
</feature>
<evidence type="ECO:0000313" key="3">
    <source>
        <dbReference type="Proteomes" id="UP001189429"/>
    </source>
</evidence>
<feature type="compositionally biased region" description="Low complexity" evidence="1">
    <location>
        <begin position="301"/>
        <end position="320"/>
    </location>
</feature>
<dbReference type="CDD" id="cd22961">
    <property type="entry name" value="DD_TEX55-like"/>
    <property type="match status" value="1"/>
</dbReference>
<protein>
    <submittedName>
        <fullName evidence="2">Uncharacterized protein</fullName>
    </submittedName>
</protein>
<gene>
    <name evidence="2" type="ORF">PCOR1329_LOCUS38468</name>
</gene>
<feature type="region of interest" description="Disordered" evidence="1">
    <location>
        <begin position="339"/>
        <end position="382"/>
    </location>
</feature>